<reference evidence="7 8" key="1">
    <citation type="submission" date="2016-05" db="EMBL/GenBank/DDBJ databases">
        <title>Nuclear genome of Blastocystis sp. subtype 1 NandII.</title>
        <authorList>
            <person name="Gentekaki E."/>
            <person name="Curtis B."/>
            <person name="Stairs C."/>
            <person name="Eme L."/>
            <person name="Herman E."/>
            <person name="Klimes V."/>
            <person name="Arias M.C."/>
            <person name="Elias M."/>
            <person name="Hilliou F."/>
            <person name="Klute M."/>
            <person name="Malik S.-B."/>
            <person name="Pightling A."/>
            <person name="Rachubinski R."/>
            <person name="Salas D."/>
            <person name="Schlacht A."/>
            <person name="Suga H."/>
            <person name="Archibald J."/>
            <person name="Ball S.G."/>
            <person name="Clark G."/>
            <person name="Dacks J."/>
            <person name="Van Der Giezen M."/>
            <person name="Tsaousis A."/>
            <person name="Roger A."/>
        </authorList>
    </citation>
    <scope>NUCLEOTIDE SEQUENCE [LARGE SCALE GENOMIC DNA]</scope>
    <source>
        <strain evidence="8">ATCC 50177 / NandII</strain>
    </source>
</reference>
<feature type="region of interest" description="Disordered" evidence="5">
    <location>
        <begin position="1"/>
        <end position="121"/>
    </location>
</feature>
<feature type="domain" description="FCP1 homology" evidence="6">
    <location>
        <begin position="203"/>
        <end position="361"/>
    </location>
</feature>
<name>A0A196SHR4_BLAHN</name>
<dbReference type="InterPro" id="IPR004274">
    <property type="entry name" value="FCP1_dom"/>
</dbReference>
<dbReference type="OrthoDB" id="277011at2759"/>
<keyword evidence="8" id="KW-1185">Reference proteome</keyword>
<keyword evidence="2" id="KW-0904">Protein phosphatase</keyword>
<evidence type="ECO:0000256" key="4">
    <source>
        <dbReference type="ARBA" id="ARBA00038355"/>
    </source>
</evidence>
<dbReference type="PANTHER" id="PTHR12210">
    <property type="entry name" value="DULLARD PROTEIN PHOSPHATASE"/>
    <property type="match status" value="1"/>
</dbReference>
<dbReference type="FunFam" id="3.40.50.1000:FF:000015">
    <property type="entry name" value="CTD small phosphatase-like protein 2"/>
    <property type="match status" value="1"/>
</dbReference>
<dbReference type="SMART" id="SM00577">
    <property type="entry name" value="CPDc"/>
    <property type="match status" value="1"/>
</dbReference>
<dbReference type="InterPro" id="IPR036412">
    <property type="entry name" value="HAD-like_sf"/>
</dbReference>
<protein>
    <submittedName>
        <fullName evidence="7">CTD small phosphatase-like protein 2</fullName>
    </submittedName>
</protein>
<dbReference type="Proteomes" id="UP000078348">
    <property type="component" value="Unassembled WGS sequence"/>
</dbReference>
<dbReference type="Pfam" id="PF03031">
    <property type="entry name" value="NIF"/>
    <property type="match status" value="1"/>
</dbReference>
<dbReference type="InterPro" id="IPR050365">
    <property type="entry name" value="TIM50"/>
</dbReference>
<sequence>MTRTSAKREHIDDKEDTPIASVKMSKKRALATEMADDNAKMTKRKPIRRDSIHGRVSTSADQSTLDLEDELFSPTIKLGEKKRRSLHSRHSTASDSDSSYSNISISVTSPPMMTRSRSQARDSLIATDLDHPEEESPTNASKMDLTSEVSSVDDSLLCEEDANLEESELDDETYSMIVIKTLPPYESIDPSLKQSNLLPPKAADAPPYTLVLDLDETLVHCVMEPIEVYDKVFDITYGTDTISVYALFRPFLQEFLKEVSSLYEIVVFTASQSCYADAVLDIIDPNHYVKHRLYRQHCLCIDENYLKDINAINRDIRKTVVLDNSIYAFGYEPDNGIPITSWFDDKKDTELKTILPYLRELTKEEDVRKNLDKKYGIREKIRSFRLQPT</sequence>
<feature type="compositionally biased region" description="Basic residues" evidence="5">
    <location>
        <begin position="80"/>
        <end position="90"/>
    </location>
</feature>
<keyword evidence="1" id="KW-0378">Hydrolase</keyword>
<comment type="similarity">
    <text evidence="4">Belongs to the CTDSPL2 family.</text>
</comment>
<dbReference type="InterPro" id="IPR023214">
    <property type="entry name" value="HAD_sf"/>
</dbReference>
<comment type="function">
    <text evidence="3">Probable phosphatase.</text>
</comment>
<evidence type="ECO:0000313" key="7">
    <source>
        <dbReference type="EMBL" id="OAO15712.1"/>
    </source>
</evidence>
<evidence type="ECO:0000313" key="8">
    <source>
        <dbReference type="Proteomes" id="UP000078348"/>
    </source>
</evidence>
<evidence type="ECO:0000256" key="3">
    <source>
        <dbReference type="ARBA" id="ARBA00037324"/>
    </source>
</evidence>
<feature type="compositionally biased region" description="Basic and acidic residues" evidence="5">
    <location>
        <begin position="1"/>
        <end position="17"/>
    </location>
</feature>
<evidence type="ECO:0000256" key="1">
    <source>
        <dbReference type="ARBA" id="ARBA00022801"/>
    </source>
</evidence>
<dbReference type="GO" id="GO:0004721">
    <property type="term" value="F:phosphoprotein phosphatase activity"/>
    <property type="evidence" value="ECO:0007669"/>
    <property type="project" value="UniProtKB-KW"/>
</dbReference>
<evidence type="ECO:0000259" key="6">
    <source>
        <dbReference type="PROSITE" id="PS50969"/>
    </source>
</evidence>
<comment type="caution">
    <text evidence="7">The sequence shown here is derived from an EMBL/GenBank/DDBJ whole genome shotgun (WGS) entry which is preliminary data.</text>
</comment>
<feature type="compositionally biased region" description="Polar residues" evidence="5">
    <location>
        <begin position="56"/>
        <end position="65"/>
    </location>
</feature>
<gene>
    <name evidence="7" type="ORF">AV274_2562</name>
</gene>
<proteinExistence type="inferred from homology"/>
<feature type="compositionally biased region" description="Low complexity" evidence="5">
    <location>
        <begin position="91"/>
        <end position="109"/>
    </location>
</feature>
<accession>A0A196SHR4</accession>
<dbReference type="EMBL" id="LXWW01000121">
    <property type="protein sequence ID" value="OAO15712.1"/>
    <property type="molecule type" value="Genomic_DNA"/>
</dbReference>
<evidence type="ECO:0000256" key="2">
    <source>
        <dbReference type="ARBA" id="ARBA00022912"/>
    </source>
</evidence>
<dbReference type="NCBIfam" id="TIGR02251">
    <property type="entry name" value="HIF-SF_euk"/>
    <property type="match status" value="1"/>
</dbReference>
<evidence type="ECO:0000256" key="5">
    <source>
        <dbReference type="SAM" id="MobiDB-lite"/>
    </source>
</evidence>
<dbReference type="InterPro" id="IPR011948">
    <property type="entry name" value="Dullard_phosphatase"/>
</dbReference>
<dbReference type="AlphaFoldDB" id="A0A196SHR4"/>
<dbReference type="GO" id="GO:0005634">
    <property type="term" value="C:nucleus"/>
    <property type="evidence" value="ECO:0007669"/>
    <property type="project" value="UniProtKB-ARBA"/>
</dbReference>
<dbReference type="Gene3D" id="3.40.50.1000">
    <property type="entry name" value="HAD superfamily/HAD-like"/>
    <property type="match status" value="1"/>
</dbReference>
<dbReference type="SUPFAM" id="SSF56784">
    <property type="entry name" value="HAD-like"/>
    <property type="match status" value="1"/>
</dbReference>
<dbReference type="CDD" id="cd07521">
    <property type="entry name" value="HAD_FCP1-like"/>
    <property type="match status" value="1"/>
</dbReference>
<organism evidence="7 8">
    <name type="scientific">Blastocystis sp. subtype 1 (strain ATCC 50177 / NandII)</name>
    <dbReference type="NCBI Taxonomy" id="478820"/>
    <lineage>
        <taxon>Eukaryota</taxon>
        <taxon>Sar</taxon>
        <taxon>Stramenopiles</taxon>
        <taxon>Bigyra</taxon>
        <taxon>Opalozoa</taxon>
        <taxon>Opalinata</taxon>
        <taxon>Blastocystidae</taxon>
        <taxon>Blastocystis</taxon>
    </lineage>
</organism>
<dbReference type="STRING" id="478820.A0A196SHR4"/>
<dbReference type="PROSITE" id="PS50969">
    <property type="entry name" value="FCP1"/>
    <property type="match status" value="1"/>
</dbReference>